<sequence>MKHLSSITIFISRSLFRRTTLPPPFNYSGETLAGISLFSTSSPDSSSSSSYHSHSRRNPEDVRSVRVSVWWDFENCQVPCNVNVYKVTQFITSAVRTVGIKGPIQITAFGDVLQLSRSNQEALSSTGINLTHIPNGGKNSADRSLLVDLMYWVSQNPPPAHLFLISGDRDFASTLHRLRMNNYNVLLASTDNAPAVLCSAASIMWQWSSLVKGENLSGKHFNQPPDGPFASWYGQYRVPFEDPFAVCNQVSNLTSCVQADEISNSNSDNIRPIPKAVVTALRNTLNSYPKGISITELRSELGKSNITIHKDWYGHKKFSAFLMAMPNLLRLQCQKDGQHIVHGISPKSHGPDPSTTKDTEDSVPVDVNLPTESQSLPVKQEQPQQQVLEVPPVIVKVEEGKVNFGQLLPMEDTRDIPKVGTFKYMWWKWFRGNNGHQEMISHTNSDCSTTQNSIDTRNVDGTSTVSKDKLSDEEKVSSSSSTTNGIVQDTAIDGKSAENVDKAGKPRGIFSRIVSWCKFWGSDKNSDDMKAILSKTDEEISNYSEIQFTESFWSDMLAFLESLKGSASILQSKTRQEMVHNLQLFGPSKLQTLSENEMLHLVDLLISEKKWVVENPSRTFPFRIIKPSNSSSSSSKPINSKESTSNKNNSEAQKHEFGVKVSPKYRSQILSDCQKLVNEVMKENPDGFKISSFKKLFFEKYNYHLEVQQLGYQKLATLLQIMPGVKLESNHIFPAGGRSCSKNADLSRKEDDSDTQWEELGPIAQIETKKDDFETVSDNDLSDSDSESSSTGLQNQTKCKKEESSLLQILDSWYSNKEDTAGRITSDGSDTNIDHLNNNKPHFNDDDDDTQKPSKRYSFVEDKPVDGNEKFINGILCSLKNSGSGSQESNLFETYIQKYARFQVRLFKSFNYIRFRKGNIKVWNPYVESISDYSSSQLMLRNGPLKSFEAVHAGWAVNPIVYNDAKTRLFVYWTVDGMRNTGCFDLTCPGFVQTSSDILLGGDIGSYYGSEITIQISKDPKTNNWWFRYNDKEVGYWPGDIFQLMKYQSTLVQWGGEVYSPKVGTHPHTQTAMANGHFSDFIFRNSGTITGMLIESNSNPLKHPETLYVSSDEWDCYNAYLLDRRVPEPVFLYGGPGGRRNPRC</sequence>
<gene>
    <name evidence="4" type="ORF">E3N88_06407</name>
</gene>
<dbReference type="EMBL" id="SZYD01000003">
    <property type="protein sequence ID" value="KAD6795511.1"/>
    <property type="molecule type" value="Genomic_DNA"/>
</dbReference>
<name>A0A5N6PPE6_9ASTR</name>
<dbReference type="GO" id="GO:0004540">
    <property type="term" value="F:RNA nuclease activity"/>
    <property type="evidence" value="ECO:0007669"/>
    <property type="project" value="InterPro"/>
</dbReference>
<evidence type="ECO:0000259" key="2">
    <source>
        <dbReference type="PROSITE" id="PS51644"/>
    </source>
</evidence>
<feature type="region of interest" description="Disordered" evidence="1">
    <location>
        <begin position="738"/>
        <end position="799"/>
    </location>
</feature>
<dbReference type="OrthoDB" id="549353at2759"/>
<feature type="domain" description="HTH OST-type" evidence="2">
    <location>
        <begin position="669"/>
        <end position="745"/>
    </location>
</feature>
<dbReference type="InterPro" id="IPR024768">
    <property type="entry name" value="Marf1"/>
</dbReference>
<feature type="compositionally biased region" description="Basic and acidic residues" evidence="1">
    <location>
        <begin position="466"/>
        <end position="476"/>
    </location>
</feature>
<dbReference type="GO" id="GO:0010468">
    <property type="term" value="P:regulation of gene expression"/>
    <property type="evidence" value="ECO:0007669"/>
    <property type="project" value="InterPro"/>
</dbReference>
<proteinExistence type="predicted"/>
<evidence type="ECO:0000259" key="3">
    <source>
        <dbReference type="PROSITE" id="PS52045"/>
    </source>
</evidence>
<dbReference type="PROSITE" id="PS51644">
    <property type="entry name" value="HTH_OST"/>
    <property type="match status" value="2"/>
</dbReference>
<dbReference type="PROSITE" id="PS52045">
    <property type="entry name" value="NEPROSIN_PEP_CD"/>
    <property type="match status" value="1"/>
</dbReference>
<dbReference type="InterPro" id="IPR004314">
    <property type="entry name" value="Neprosin"/>
</dbReference>
<feature type="domain" description="Neprosin PEP catalytic" evidence="3">
    <location>
        <begin position="894"/>
        <end position="1144"/>
    </location>
</feature>
<keyword evidence="5" id="KW-1185">Reference proteome</keyword>
<feature type="compositionally biased region" description="Acidic residues" evidence="1">
    <location>
        <begin position="774"/>
        <end position="786"/>
    </location>
</feature>
<accession>A0A5N6PPE6</accession>
<dbReference type="PANTHER" id="PTHR14379:SF6">
    <property type="entry name" value="EMB|CAB71880.1"/>
    <property type="match status" value="1"/>
</dbReference>
<dbReference type="Pfam" id="PF14418">
    <property type="entry name" value="OHA"/>
    <property type="match status" value="1"/>
</dbReference>
<reference evidence="4 5" key="1">
    <citation type="submission" date="2019-05" db="EMBL/GenBank/DDBJ databases">
        <title>Mikania micrantha, genome provides insights into the molecular mechanism of rapid growth.</title>
        <authorList>
            <person name="Liu B."/>
        </authorList>
    </citation>
    <scope>NUCLEOTIDE SEQUENCE [LARGE SCALE GENOMIC DNA]</scope>
    <source>
        <strain evidence="4">NLD-2019</strain>
        <tissue evidence="4">Leaf</tissue>
    </source>
</reference>
<dbReference type="Proteomes" id="UP000326396">
    <property type="component" value="Linkage Group LG11"/>
</dbReference>
<dbReference type="InterPro" id="IPR021139">
    <property type="entry name" value="NYN"/>
</dbReference>
<dbReference type="CDD" id="cd10910">
    <property type="entry name" value="PIN_limkain_b1_N_like"/>
    <property type="match status" value="1"/>
</dbReference>
<feature type="domain" description="HTH OST-type" evidence="2">
    <location>
        <begin position="273"/>
        <end position="345"/>
    </location>
</feature>
<feature type="compositionally biased region" description="Low complexity" evidence="1">
    <location>
        <begin position="628"/>
        <end position="651"/>
    </location>
</feature>
<dbReference type="Gene3D" id="3.40.50.1010">
    <property type="entry name" value="5'-nuclease"/>
    <property type="match status" value="1"/>
</dbReference>
<dbReference type="PANTHER" id="PTHR14379">
    <property type="entry name" value="LIMKAIN B LKAP"/>
    <property type="match status" value="1"/>
</dbReference>
<feature type="region of interest" description="Disordered" evidence="1">
    <location>
        <begin position="341"/>
        <end position="364"/>
    </location>
</feature>
<dbReference type="InterPro" id="IPR041966">
    <property type="entry name" value="LOTUS-like"/>
</dbReference>
<organism evidence="4 5">
    <name type="scientific">Mikania micrantha</name>
    <name type="common">bitter vine</name>
    <dbReference type="NCBI Taxonomy" id="192012"/>
    <lineage>
        <taxon>Eukaryota</taxon>
        <taxon>Viridiplantae</taxon>
        <taxon>Streptophyta</taxon>
        <taxon>Embryophyta</taxon>
        <taxon>Tracheophyta</taxon>
        <taxon>Spermatophyta</taxon>
        <taxon>Magnoliopsida</taxon>
        <taxon>eudicotyledons</taxon>
        <taxon>Gunneridae</taxon>
        <taxon>Pentapetalae</taxon>
        <taxon>asterids</taxon>
        <taxon>campanulids</taxon>
        <taxon>Asterales</taxon>
        <taxon>Asteraceae</taxon>
        <taxon>Asteroideae</taxon>
        <taxon>Heliantheae alliance</taxon>
        <taxon>Eupatorieae</taxon>
        <taxon>Mikania</taxon>
    </lineage>
</organism>
<feature type="compositionally biased region" description="Polar residues" evidence="1">
    <location>
        <begin position="443"/>
        <end position="465"/>
    </location>
</feature>
<dbReference type="AlphaFoldDB" id="A0A5N6PPE6"/>
<dbReference type="Pfam" id="PF01936">
    <property type="entry name" value="NYN"/>
    <property type="match status" value="1"/>
</dbReference>
<dbReference type="InterPro" id="IPR025605">
    <property type="entry name" value="OST-HTH/LOTUS_dom"/>
</dbReference>
<dbReference type="Gene3D" id="3.30.420.610">
    <property type="entry name" value="LOTUS domain-like"/>
    <property type="match status" value="2"/>
</dbReference>
<dbReference type="CDD" id="cd08824">
    <property type="entry name" value="LOTUS"/>
    <property type="match status" value="1"/>
</dbReference>
<feature type="region of interest" description="Disordered" evidence="1">
    <location>
        <begin position="628"/>
        <end position="659"/>
    </location>
</feature>
<dbReference type="GO" id="GO:0005777">
    <property type="term" value="C:peroxisome"/>
    <property type="evidence" value="ECO:0007669"/>
    <property type="project" value="InterPro"/>
</dbReference>
<feature type="region of interest" description="Disordered" evidence="1">
    <location>
        <begin position="443"/>
        <end position="486"/>
    </location>
</feature>
<comment type="caution">
    <text evidence="4">The sequence shown here is derived from an EMBL/GenBank/DDBJ whole genome shotgun (WGS) entry which is preliminary data.</text>
</comment>
<feature type="compositionally biased region" description="Polar residues" evidence="1">
    <location>
        <begin position="826"/>
        <end position="841"/>
    </location>
</feature>
<feature type="region of interest" description="Disordered" evidence="1">
    <location>
        <begin position="821"/>
        <end position="854"/>
    </location>
</feature>
<dbReference type="Pfam" id="PF12872">
    <property type="entry name" value="OST-HTH"/>
    <property type="match status" value="2"/>
</dbReference>
<dbReference type="InterPro" id="IPR025677">
    <property type="entry name" value="OST-HTH-assoc_dom"/>
</dbReference>
<dbReference type="Pfam" id="PF03080">
    <property type="entry name" value="Neprosin"/>
    <property type="match status" value="1"/>
</dbReference>
<evidence type="ECO:0008006" key="6">
    <source>
        <dbReference type="Google" id="ProtNLM"/>
    </source>
</evidence>
<evidence type="ECO:0000313" key="4">
    <source>
        <dbReference type="EMBL" id="KAD6795511.1"/>
    </source>
</evidence>
<dbReference type="Gene3D" id="3.90.1320.10">
    <property type="entry name" value="Outer-capsid protein sigma 3, large lobe"/>
    <property type="match status" value="1"/>
</dbReference>
<evidence type="ECO:0000256" key="1">
    <source>
        <dbReference type="SAM" id="MobiDB-lite"/>
    </source>
</evidence>
<evidence type="ECO:0000313" key="5">
    <source>
        <dbReference type="Proteomes" id="UP000326396"/>
    </source>
</evidence>
<protein>
    <recommendedName>
        <fullName evidence="6">HTH OST-type domain-containing protein</fullName>
    </recommendedName>
</protein>